<accession>A0ABT3LA99</accession>
<dbReference type="Pfam" id="PF01797">
    <property type="entry name" value="Y1_Tnp"/>
    <property type="match status" value="1"/>
</dbReference>
<feature type="domain" description="Transposase IS200-like" evidence="1">
    <location>
        <begin position="26"/>
        <end position="51"/>
    </location>
</feature>
<dbReference type="SUPFAM" id="SSF143422">
    <property type="entry name" value="Transposase IS200-like"/>
    <property type="match status" value="1"/>
</dbReference>
<dbReference type="Gene3D" id="3.30.70.1290">
    <property type="entry name" value="Transposase IS200-like"/>
    <property type="match status" value="1"/>
</dbReference>
<dbReference type="InterPro" id="IPR036515">
    <property type="entry name" value="Transposase_17_sf"/>
</dbReference>
<dbReference type="InterPro" id="IPR002686">
    <property type="entry name" value="Transposase_17"/>
</dbReference>
<sequence>MKIHLVCVTKYRRSVFTAESLGVIEKWSPSYFAISVGGAQLEVLKQYIRNQEKPS</sequence>
<evidence type="ECO:0000313" key="3">
    <source>
        <dbReference type="Proteomes" id="UP001526426"/>
    </source>
</evidence>
<dbReference type="Proteomes" id="UP001526426">
    <property type="component" value="Unassembled WGS sequence"/>
</dbReference>
<keyword evidence="3" id="KW-1185">Reference proteome</keyword>
<evidence type="ECO:0000259" key="1">
    <source>
        <dbReference type="Pfam" id="PF01797"/>
    </source>
</evidence>
<comment type="caution">
    <text evidence="2">The sequence shown here is derived from an EMBL/GenBank/DDBJ whole genome shotgun (WGS) entry which is preliminary data.</text>
</comment>
<protein>
    <submittedName>
        <fullName evidence="2">Transposase</fullName>
    </submittedName>
</protein>
<reference evidence="2 3" key="1">
    <citation type="submission" date="2021-08" db="EMBL/GenBank/DDBJ databases">
        <title>Draft genome sequence of Spirulina subsalsa with high tolerance to salinity and hype-accumulation of phycocyanin.</title>
        <authorList>
            <person name="Pei H."/>
            <person name="Jiang L."/>
        </authorList>
    </citation>
    <scope>NUCLEOTIDE SEQUENCE [LARGE SCALE GENOMIC DNA]</scope>
    <source>
        <strain evidence="2 3">FACHB-351</strain>
    </source>
</reference>
<name>A0ABT3LA99_9CYAN</name>
<organism evidence="2 3">
    <name type="scientific">Spirulina subsalsa FACHB-351</name>
    <dbReference type="NCBI Taxonomy" id="234711"/>
    <lineage>
        <taxon>Bacteria</taxon>
        <taxon>Bacillati</taxon>
        <taxon>Cyanobacteriota</taxon>
        <taxon>Cyanophyceae</taxon>
        <taxon>Spirulinales</taxon>
        <taxon>Spirulinaceae</taxon>
        <taxon>Spirulina</taxon>
    </lineage>
</organism>
<gene>
    <name evidence="2" type="ORF">K4A83_19475</name>
</gene>
<proteinExistence type="predicted"/>
<dbReference type="EMBL" id="JAIHOM010000136">
    <property type="protein sequence ID" value="MCW6038437.1"/>
    <property type="molecule type" value="Genomic_DNA"/>
</dbReference>
<evidence type="ECO:0000313" key="2">
    <source>
        <dbReference type="EMBL" id="MCW6038437.1"/>
    </source>
</evidence>